<dbReference type="Proteomes" id="UP000789920">
    <property type="component" value="Unassembled WGS sequence"/>
</dbReference>
<proteinExistence type="predicted"/>
<comment type="caution">
    <text evidence="1">The sequence shown here is derived from an EMBL/GenBank/DDBJ whole genome shotgun (WGS) entry which is preliminary data.</text>
</comment>
<dbReference type="EMBL" id="CAJVQC010107210">
    <property type="protein sequence ID" value="CAG8833696.1"/>
    <property type="molecule type" value="Genomic_DNA"/>
</dbReference>
<gene>
    <name evidence="1" type="ORF">RPERSI_LOCUS28923</name>
</gene>
<accession>A0ACA9SCJ7</accession>
<protein>
    <submittedName>
        <fullName evidence="1">31710_t:CDS:1</fullName>
    </submittedName>
</protein>
<feature type="non-terminal residue" evidence="1">
    <location>
        <position position="1"/>
    </location>
</feature>
<feature type="non-terminal residue" evidence="1">
    <location>
        <position position="47"/>
    </location>
</feature>
<organism evidence="1 2">
    <name type="scientific">Racocetra persica</name>
    <dbReference type="NCBI Taxonomy" id="160502"/>
    <lineage>
        <taxon>Eukaryota</taxon>
        <taxon>Fungi</taxon>
        <taxon>Fungi incertae sedis</taxon>
        <taxon>Mucoromycota</taxon>
        <taxon>Glomeromycotina</taxon>
        <taxon>Glomeromycetes</taxon>
        <taxon>Diversisporales</taxon>
        <taxon>Gigasporaceae</taxon>
        <taxon>Racocetra</taxon>
    </lineage>
</organism>
<sequence>LAHELLTVPNEQSNPSDVENSGESNNFINLSNSITLAENNNKKLKHK</sequence>
<evidence type="ECO:0000313" key="1">
    <source>
        <dbReference type="EMBL" id="CAG8833696.1"/>
    </source>
</evidence>
<keyword evidence="2" id="KW-1185">Reference proteome</keyword>
<evidence type="ECO:0000313" key="2">
    <source>
        <dbReference type="Proteomes" id="UP000789920"/>
    </source>
</evidence>
<reference evidence="1" key="1">
    <citation type="submission" date="2021-06" db="EMBL/GenBank/DDBJ databases">
        <authorList>
            <person name="Kallberg Y."/>
            <person name="Tangrot J."/>
            <person name="Rosling A."/>
        </authorList>
    </citation>
    <scope>NUCLEOTIDE SEQUENCE</scope>
    <source>
        <strain evidence="1">MA461A</strain>
    </source>
</reference>
<name>A0ACA9SCJ7_9GLOM</name>